<reference evidence="5 6" key="1">
    <citation type="submission" date="2018-07" db="EMBL/GenBank/DDBJ databases">
        <title>Complete Genome and Methylome Analysis of Deinococcus wulumuqiensis NEB 479.</title>
        <authorList>
            <person name="Fomenkov A."/>
            <person name="Luyten Y."/>
            <person name="Vincze T."/>
            <person name="Anton B.P."/>
            <person name="Clark T."/>
            <person name="Roberts R.J."/>
            <person name="Morgan R.D."/>
        </authorList>
    </citation>
    <scope>NUCLEOTIDE SEQUENCE [LARGE SCALE GENOMIC DNA]</scope>
    <source>
        <strain evidence="5 6">NEB 479</strain>
    </source>
</reference>
<name>A0A345II93_9DEIO</name>
<evidence type="ECO:0000256" key="3">
    <source>
        <dbReference type="PIRSR" id="PIRSR607837-1"/>
    </source>
</evidence>
<sequence>MNVREYYHYLAAAREQLWQFVRALPQEDLDRDLIGGGERFHNIKDLLLHITDVENHWIHVIARDDGVRPPHERPYNWVRPQAQQHDLNWILSYSQEVTHKTERFLDSAPELERPVKLVQDDPASATVTLDQLLWHVMTHEVRHTAQIAMMVRQLGHTPPWLDYLRFARPAAPLGGKDPAEEPDLAEESGRCEGGAADREGEEVA</sequence>
<evidence type="ECO:0000313" key="5">
    <source>
        <dbReference type="EMBL" id="AXG99415.1"/>
    </source>
</evidence>
<dbReference type="GO" id="GO:0046872">
    <property type="term" value="F:metal ion binding"/>
    <property type="evidence" value="ECO:0007669"/>
    <property type="project" value="UniProtKB-KW"/>
</dbReference>
<dbReference type="InterPro" id="IPR034660">
    <property type="entry name" value="DinB/YfiT-like"/>
</dbReference>
<dbReference type="EMBL" id="CP031158">
    <property type="protein sequence ID" value="AXG99415.1"/>
    <property type="molecule type" value="Genomic_DNA"/>
</dbReference>
<gene>
    <name evidence="5" type="ORF">DVJ83_10030</name>
</gene>
<keyword evidence="2 3" id="KW-0479">Metal-binding</keyword>
<feature type="binding site" evidence="3">
    <location>
        <position position="143"/>
    </location>
    <ligand>
        <name>a divalent metal cation</name>
        <dbReference type="ChEBI" id="CHEBI:60240"/>
    </ligand>
</feature>
<dbReference type="AlphaFoldDB" id="A0A345II93"/>
<dbReference type="SUPFAM" id="SSF109854">
    <property type="entry name" value="DinB/YfiT-like putative metalloenzymes"/>
    <property type="match status" value="1"/>
</dbReference>
<evidence type="ECO:0000256" key="4">
    <source>
        <dbReference type="SAM" id="MobiDB-lite"/>
    </source>
</evidence>
<evidence type="ECO:0000313" key="6">
    <source>
        <dbReference type="Proteomes" id="UP000253744"/>
    </source>
</evidence>
<feature type="region of interest" description="Disordered" evidence="4">
    <location>
        <begin position="171"/>
        <end position="204"/>
    </location>
</feature>
<accession>A0A345II93</accession>
<dbReference type="Gene3D" id="1.20.120.450">
    <property type="entry name" value="dinb family like domain"/>
    <property type="match status" value="1"/>
</dbReference>
<dbReference type="PANTHER" id="PTHR37302">
    <property type="entry name" value="SLR1116 PROTEIN"/>
    <property type="match status" value="1"/>
</dbReference>
<protein>
    <submittedName>
        <fullName evidence="5">DUF664 domain-containing protein</fullName>
    </submittedName>
</protein>
<dbReference type="STRING" id="1288484.GCA_000348665_01352"/>
<feature type="binding site" evidence="3">
    <location>
        <position position="49"/>
    </location>
    <ligand>
        <name>a divalent metal cation</name>
        <dbReference type="ChEBI" id="CHEBI:60240"/>
    </ligand>
</feature>
<dbReference type="PANTHER" id="PTHR37302:SF3">
    <property type="entry name" value="DAMAGE-INDUCIBLE PROTEIN DINB"/>
    <property type="match status" value="1"/>
</dbReference>
<dbReference type="Proteomes" id="UP000253744">
    <property type="component" value="Chromosome"/>
</dbReference>
<feature type="binding site" evidence="3">
    <location>
        <position position="139"/>
    </location>
    <ligand>
        <name>a divalent metal cation</name>
        <dbReference type="ChEBI" id="CHEBI:60240"/>
    </ligand>
</feature>
<dbReference type="Pfam" id="PF05163">
    <property type="entry name" value="DinB"/>
    <property type="match status" value="1"/>
</dbReference>
<feature type="compositionally biased region" description="Basic and acidic residues" evidence="4">
    <location>
        <begin position="187"/>
        <end position="198"/>
    </location>
</feature>
<comment type="similarity">
    <text evidence="1">Belongs to the DinB family.</text>
</comment>
<evidence type="ECO:0000256" key="2">
    <source>
        <dbReference type="ARBA" id="ARBA00022723"/>
    </source>
</evidence>
<dbReference type="KEGG" id="dwu:DVJ83_10030"/>
<dbReference type="InterPro" id="IPR007837">
    <property type="entry name" value="DinB"/>
</dbReference>
<dbReference type="RefSeq" id="WP_114672242.1">
    <property type="nucleotide sequence ID" value="NZ_CP031158.1"/>
</dbReference>
<proteinExistence type="inferred from homology"/>
<organism evidence="5 6">
    <name type="scientific">Deinococcus wulumuqiensis</name>
    <dbReference type="NCBI Taxonomy" id="980427"/>
    <lineage>
        <taxon>Bacteria</taxon>
        <taxon>Thermotogati</taxon>
        <taxon>Deinococcota</taxon>
        <taxon>Deinococci</taxon>
        <taxon>Deinococcales</taxon>
        <taxon>Deinococcaceae</taxon>
        <taxon>Deinococcus</taxon>
    </lineage>
</organism>
<evidence type="ECO:0000256" key="1">
    <source>
        <dbReference type="ARBA" id="ARBA00008635"/>
    </source>
</evidence>